<dbReference type="GO" id="GO:0004803">
    <property type="term" value="F:transposase activity"/>
    <property type="evidence" value="ECO:0007669"/>
    <property type="project" value="InterPro"/>
</dbReference>
<evidence type="ECO:0000259" key="2">
    <source>
        <dbReference type="Pfam" id="PF02371"/>
    </source>
</evidence>
<evidence type="ECO:0000313" key="4">
    <source>
        <dbReference type="Proteomes" id="UP000273807"/>
    </source>
</evidence>
<feature type="compositionally biased region" description="Basic and acidic residues" evidence="1">
    <location>
        <begin position="253"/>
        <end position="264"/>
    </location>
</feature>
<dbReference type="RefSeq" id="WP_221176620.1">
    <property type="nucleotide sequence ID" value="NZ_RBED01000125.1"/>
</dbReference>
<feature type="region of interest" description="Disordered" evidence="1">
    <location>
        <begin position="243"/>
        <end position="264"/>
    </location>
</feature>
<dbReference type="GO" id="GO:0006313">
    <property type="term" value="P:DNA transposition"/>
    <property type="evidence" value="ECO:0007669"/>
    <property type="project" value="InterPro"/>
</dbReference>
<feature type="domain" description="Transposase IS116/IS110/IS902 C-terminal" evidence="2">
    <location>
        <begin position="99"/>
        <end position="182"/>
    </location>
</feature>
<comment type="caution">
    <text evidence="3">The sequence shown here is derived from an EMBL/GenBank/DDBJ whole genome shotgun (WGS) entry which is preliminary data.</text>
</comment>
<protein>
    <submittedName>
        <fullName evidence="3">IS110 family transposase</fullName>
    </submittedName>
</protein>
<dbReference type="PANTHER" id="PTHR33055:SF3">
    <property type="entry name" value="PUTATIVE TRANSPOSASE FOR IS117-RELATED"/>
    <property type="match status" value="1"/>
</dbReference>
<reference evidence="3 4" key="1">
    <citation type="submission" date="2018-10" db="EMBL/GenBank/DDBJ databases">
        <title>Genome sequencing of Arthrobacter oryzae TNB02.</title>
        <authorList>
            <person name="Cho Y.-J."/>
            <person name="Cho A."/>
            <person name="Kim O.-S."/>
        </authorList>
    </citation>
    <scope>NUCLEOTIDE SEQUENCE [LARGE SCALE GENOMIC DNA]</scope>
    <source>
        <strain evidence="3 4">TNB02</strain>
    </source>
</reference>
<dbReference type="InterPro" id="IPR003346">
    <property type="entry name" value="Transposase_20"/>
</dbReference>
<dbReference type="AlphaFoldDB" id="A0A3N0BRP0"/>
<accession>A0A3N0BRP0</accession>
<feature type="non-terminal residue" evidence="3">
    <location>
        <position position="1"/>
    </location>
</feature>
<sequence length="264" mass="29170">LGRWPHLRPLASARAATLTAVVAEHTRGVADTPSRATAIKAAARGWADFWDGHLDLDALAVDVTEHLADLQESRARVDRFTSHSRQWWEHLYGDDPLTLSLPGVGPAIGPCIRAYFGDGSGFDSAKKAANYVGITPSNWSSGTMNQSRRAISKEGPAPLRLAFYQAGSVARTMDPQLAAFYHRLMTERGHCHTQATIAVARKLAERTWKTLTTGQMYELRDVEGQPVTKRAAKELIASRYTVTPKQRTQSRSHTVEAKRARLTR</sequence>
<organism evidence="3 4">
    <name type="scientific">Arthrobacter oryzae</name>
    <dbReference type="NCBI Taxonomy" id="409290"/>
    <lineage>
        <taxon>Bacteria</taxon>
        <taxon>Bacillati</taxon>
        <taxon>Actinomycetota</taxon>
        <taxon>Actinomycetes</taxon>
        <taxon>Micrococcales</taxon>
        <taxon>Micrococcaceae</taxon>
        <taxon>Arthrobacter</taxon>
    </lineage>
</organism>
<evidence type="ECO:0000256" key="1">
    <source>
        <dbReference type="SAM" id="MobiDB-lite"/>
    </source>
</evidence>
<dbReference type="GO" id="GO:0003677">
    <property type="term" value="F:DNA binding"/>
    <property type="evidence" value="ECO:0007669"/>
    <property type="project" value="InterPro"/>
</dbReference>
<dbReference type="Proteomes" id="UP000273807">
    <property type="component" value="Unassembled WGS sequence"/>
</dbReference>
<dbReference type="PANTHER" id="PTHR33055">
    <property type="entry name" value="TRANSPOSASE FOR INSERTION SEQUENCE ELEMENT IS1111A"/>
    <property type="match status" value="1"/>
</dbReference>
<dbReference type="InterPro" id="IPR047650">
    <property type="entry name" value="Transpos_IS110"/>
</dbReference>
<dbReference type="EMBL" id="RBED01000125">
    <property type="protein sequence ID" value="RNL51693.1"/>
    <property type="molecule type" value="Genomic_DNA"/>
</dbReference>
<evidence type="ECO:0000313" key="3">
    <source>
        <dbReference type="EMBL" id="RNL51693.1"/>
    </source>
</evidence>
<dbReference type="Pfam" id="PF02371">
    <property type="entry name" value="Transposase_20"/>
    <property type="match status" value="1"/>
</dbReference>
<keyword evidence="4" id="KW-1185">Reference proteome</keyword>
<proteinExistence type="predicted"/>
<feature type="compositionally biased region" description="Polar residues" evidence="1">
    <location>
        <begin position="243"/>
        <end position="252"/>
    </location>
</feature>
<name>A0A3N0BRP0_9MICC</name>
<gene>
    <name evidence="3" type="ORF">D7003_15240</name>
</gene>